<feature type="repeat" description="PPR" evidence="2">
    <location>
        <begin position="104"/>
        <end position="138"/>
    </location>
</feature>
<dbReference type="Pfam" id="PF20431">
    <property type="entry name" value="E_motif"/>
    <property type="match status" value="1"/>
</dbReference>
<evidence type="ECO:0000256" key="2">
    <source>
        <dbReference type="PROSITE-ProRule" id="PRU00708"/>
    </source>
</evidence>
<organism evidence="3 4">
    <name type="scientific">Carnegiea gigantea</name>
    <dbReference type="NCBI Taxonomy" id="171969"/>
    <lineage>
        <taxon>Eukaryota</taxon>
        <taxon>Viridiplantae</taxon>
        <taxon>Streptophyta</taxon>
        <taxon>Embryophyta</taxon>
        <taxon>Tracheophyta</taxon>
        <taxon>Spermatophyta</taxon>
        <taxon>Magnoliopsida</taxon>
        <taxon>eudicotyledons</taxon>
        <taxon>Gunneridae</taxon>
        <taxon>Pentapetalae</taxon>
        <taxon>Caryophyllales</taxon>
        <taxon>Cactineae</taxon>
        <taxon>Cactaceae</taxon>
        <taxon>Cactoideae</taxon>
        <taxon>Echinocereeae</taxon>
        <taxon>Carnegiea</taxon>
    </lineage>
</organism>
<dbReference type="Pfam" id="PF01535">
    <property type="entry name" value="PPR"/>
    <property type="match status" value="6"/>
</dbReference>
<keyword evidence="1" id="KW-0677">Repeat</keyword>
<dbReference type="PANTHER" id="PTHR47926:SF484">
    <property type="entry name" value="PENTATRICOPEPTIDE REPEAT-CONTAINING PROTEIN"/>
    <property type="match status" value="1"/>
</dbReference>
<dbReference type="GO" id="GO:0009451">
    <property type="term" value="P:RNA modification"/>
    <property type="evidence" value="ECO:0007669"/>
    <property type="project" value="InterPro"/>
</dbReference>
<dbReference type="EMBL" id="JAKOGI010000016">
    <property type="protein sequence ID" value="KAJ8450373.1"/>
    <property type="molecule type" value="Genomic_DNA"/>
</dbReference>
<dbReference type="PROSITE" id="PS51375">
    <property type="entry name" value="PPR"/>
    <property type="match status" value="4"/>
</dbReference>
<dbReference type="Proteomes" id="UP001153076">
    <property type="component" value="Unassembled WGS sequence"/>
</dbReference>
<keyword evidence="4" id="KW-1185">Reference proteome</keyword>
<dbReference type="GO" id="GO:0003723">
    <property type="term" value="F:RNA binding"/>
    <property type="evidence" value="ECO:0007669"/>
    <property type="project" value="InterPro"/>
</dbReference>
<dbReference type="AlphaFoldDB" id="A0A9Q1QPG5"/>
<evidence type="ECO:0000313" key="3">
    <source>
        <dbReference type="EMBL" id="KAJ8450373.1"/>
    </source>
</evidence>
<evidence type="ECO:0008006" key="5">
    <source>
        <dbReference type="Google" id="ProtNLM"/>
    </source>
</evidence>
<feature type="repeat" description="PPR" evidence="2">
    <location>
        <begin position="168"/>
        <end position="202"/>
    </location>
</feature>
<comment type="caution">
    <text evidence="3">The sequence shown here is derived from an EMBL/GenBank/DDBJ whole genome shotgun (WGS) entry which is preliminary data.</text>
</comment>
<dbReference type="InterPro" id="IPR011990">
    <property type="entry name" value="TPR-like_helical_dom_sf"/>
</dbReference>
<name>A0A9Q1QPG5_9CARY</name>
<proteinExistence type="predicted"/>
<feature type="repeat" description="PPR" evidence="2">
    <location>
        <begin position="292"/>
        <end position="326"/>
    </location>
</feature>
<dbReference type="InterPro" id="IPR046960">
    <property type="entry name" value="PPR_At4g14850-like_plant"/>
</dbReference>
<dbReference type="PANTHER" id="PTHR47926">
    <property type="entry name" value="PENTATRICOPEPTIDE REPEAT-CONTAINING PROTEIN"/>
    <property type="match status" value="1"/>
</dbReference>
<dbReference type="InterPro" id="IPR046848">
    <property type="entry name" value="E_motif"/>
</dbReference>
<dbReference type="OrthoDB" id="185373at2759"/>
<dbReference type="FunFam" id="1.25.40.10:FF:000345">
    <property type="entry name" value="Pentatricopeptide repeat-containing protein"/>
    <property type="match status" value="1"/>
</dbReference>
<evidence type="ECO:0000313" key="4">
    <source>
        <dbReference type="Proteomes" id="UP001153076"/>
    </source>
</evidence>
<dbReference type="Pfam" id="PF13041">
    <property type="entry name" value="PPR_2"/>
    <property type="match status" value="1"/>
</dbReference>
<dbReference type="InterPro" id="IPR002885">
    <property type="entry name" value="PPR_rpt"/>
</dbReference>
<reference evidence="3" key="1">
    <citation type="submission" date="2022-04" db="EMBL/GenBank/DDBJ databases">
        <title>Carnegiea gigantea Genome sequencing and assembly v2.</title>
        <authorList>
            <person name="Copetti D."/>
            <person name="Sanderson M.J."/>
            <person name="Burquez A."/>
            <person name="Wojciechowski M.F."/>
        </authorList>
    </citation>
    <scope>NUCLEOTIDE SEQUENCE</scope>
    <source>
        <strain evidence="3">SGP5-SGP5p</strain>
        <tissue evidence="3">Aerial part</tissue>
    </source>
</reference>
<dbReference type="Gene3D" id="1.25.40.10">
    <property type="entry name" value="Tetratricopeptide repeat domain"/>
    <property type="match status" value="4"/>
</dbReference>
<protein>
    <recommendedName>
        <fullName evidence="5">Chlororespiratory reduction 4</fullName>
    </recommendedName>
</protein>
<sequence length="443" mass="48815">MSNTQSLYHLIRDCLSKRAPREALVLHSQIRRQGECVVLSVVPLLIKACASLSMFNHGKALHAESVKSGSDSDVVVATSVLGMYAKRGDIVDARKVFDFMPQRNVVSWNAMISGYLAGNDTLSALSLFESMPERSAVTWNEMIRGFTKIGDMAMAKALFDEVPHEMRTVVTWTVMVDGYASNGDMKAAREVFEEMPERNYFVWSLGMWDVGKEVHLSICEKGITPNQYVLNGLVDMYAKCGDLATARSIFEGMPQINGVCWNSIISGFAIHGKCREAVDLFRQMEHAGVKPNEITFLSVLSACAHGGLVQEGLDIFSKMHKYGVTAGIKHYGCIIDLLGRAGRLKEAFDLVKSLPMRPNATIWGSLLGACRLHSEATLAEEAMDDICHTGSSSDSYYSLLSNIYAAQERWEKAEETRMSMLDKGLEKIPGSSSCTLNGGNYSL</sequence>
<feature type="repeat" description="PPR" evidence="2">
    <location>
        <begin position="257"/>
        <end position="291"/>
    </location>
</feature>
<dbReference type="SUPFAM" id="SSF48452">
    <property type="entry name" value="TPR-like"/>
    <property type="match status" value="1"/>
</dbReference>
<evidence type="ECO:0000256" key="1">
    <source>
        <dbReference type="ARBA" id="ARBA00022737"/>
    </source>
</evidence>
<gene>
    <name evidence="3" type="ORF">Cgig2_004830</name>
</gene>
<accession>A0A9Q1QPG5</accession>
<dbReference type="NCBIfam" id="TIGR00756">
    <property type="entry name" value="PPR"/>
    <property type="match status" value="5"/>
</dbReference>